<organism evidence="1 2">
    <name type="scientific">Haematobacter missouriensis</name>
    <dbReference type="NCBI Taxonomy" id="366616"/>
    <lineage>
        <taxon>Bacteria</taxon>
        <taxon>Pseudomonadati</taxon>
        <taxon>Pseudomonadota</taxon>
        <taxon>Alphaproteobacteria</taxon>
        <taxon>Rhodobacterales</taxon>
        <taxon>Paracoccaceae</taxon>
        <taxon>Haematobacter</taxon>
    </lineage>
</organism>
<sequence length="64" mass="6534">MVLPADEDDGLCFAPIVLPDRGLSAEAPVTGAIEIAVGQMTIRLDGATAAARIAEIVRAIGSRS</sequence>
<gene>
    <name evidence="1" type="ORF">CDV53_15620</name>
</gene>
<evidence type="ECO:0008006" key="3">
    <source>
        <dbReference type="Google" id="ProtNLM"/>
    </source>
</evidence>
<protein>
    <recommendedName>
        <fullName evidence="3">Transposase</fullName>
    </recommendedName>
</protein>
<comment type="caution">
    <text evidence="1">The sequence shown here is derived from an EMBL/GenBank/DDBJ whole genome shotgun (WGS) entry which is preliminary data.</text>
</comment>
<accession>A0ABX3ZQE0</accession>
<proteinExistence type="predicted"/>
<dbReference type="Proteomes" id="UP000214673">
    <property type="component" value="Unassembled WGS sequence"/>
</dbReference>
<name>A0ABX3ZQE0_9RHOB</name>
<evidence type="ECO:0000313" key="2">
    <source>
        <dbReference type="Proteomes" id="UP000214673"/>
    </source>
</evidence>
<dbReference type="EMBL" id="NIPV01000091">
    <property type="protein sequence ID" value="OWJ73469.1"/>
    <property type="molecule type" value="Genomic_DNA"/>
</dbReference>
<keyword evidence="2" id="KW-1185">Reference proteome</keyword>
<reference evidence="1 2" key="1">
    <citation type="submission" date="2016-11" db="EMBL/GenBank/DDBJ databases">
        <title>Comparison of Traditional DNA-DNA Hybridization with In Silico Genomic Analysis.</title>
        <authorList>
            <person name="Nicholson A.C."/>
            <person name="Sammons S."/>
            <person name="Humrighouse B.W."/>
            <person name="Graziano J."/>
            <person name="Lasker B."/>
            <person name="Whitney A.M."/>
            <person name="Mcquiston J.R."/>
        </authorList>
    </citation>
    <scope>NUCLEOTIDE SEQUENCE [LARGE SCALE GENOMIC DNA]</scope>
    <source>
        <strain evidence="1 2">H1892</strain>
    </source>
</reference>
<evidence type="ECO:0000313" key="1">
    <source>
        <dbReference type="EMBL" id="OWJ73469.1"/>
    </source>
</evidence>